<dbReference type="InterPro" id="IPR006380">
    <property type="entry name" value="SPP-like_dom"/>
</dbReference>
<feature type="region of interest" description="Disordered" evidence="9">
    <location>
        <begin position="1"/>
        <end position="24"/>
    </location>
</feature>
<dbReference type="Pfam" id="PF05116">
    <property type="entry name" value="S6PP"/>
    <property type="match status" value="1"/>
</dbReference>
<proteinExistence type="inferred from homology"/>
<evidence type="ECO:0000313" key="14">
    <source>
        <dbReference type="Proteomes" id="UP001605036"/>
    </source>
</evidence>
<dbReference type="Pfam" id="PF00534">
    <property type="entry name" value="Glycos_transf_1"/>
    <property type="match status" value="1"/>
</dbReference>
<dbReference type="InterPro" id="IPR000368">
    <property type="entry name" value="Sucrose_synth_GT-B1"/>
</dbReference>
<evidence type="ECO:0000256" key="6">
    <source>
        <dbReference type="ARBA" id="ARBA00022679"/>
    </source>
</evidence>
<dbReference type="EC" id="2.4.1.14" evidence="4"/>
<dbReference type="InterPro" id="IPR012819">
    <property type="entry name" value="SPS_pln"/>
</dbReference>
<comment type="caution">
    <text evidence="13">The sequence shown here is derived from an EMBL/GenBank/DDBJ whole genome shotgun (WGS) entry which is preliminary data.</text>
</comment>
<dbReference type="NCBIfam" id="TIGR02468">
    <property type="entry name" value="sucrsPsyn_pln"/>
    <property type="match status" value="1"/>
</dbReference>
<dbReference type="Proteomes" id="UP001605036">
    <property type="component" value="Unassembled WGS sequence"/>
</dbReference>
<evidence type="ECO:0000313" key="13">
    <source>
        <dbReference type="EMBL" id="KAL2641469.1"/>
    </source>
</evidence>
<gene>
    <name evidence="13" type="ORF">R1flu_009056</name>
</gene>
<dbReference type="InterPro" id="IPR001296">
    <property type="entry name" value="Glyco_trans_1"/>
</dbReference>
<reference evidence="13 14" key="1">
    <citation type="submission" date="2024-09" db="EMBL/GenBank/DDBJ databases">
        <title>Chromosome-scale assembly of Riccia fluitans.</title>
        <authorList>
            <person name="Paukszto L."/>
            <person name="Sawicki J."/>
            <person name="Karawczyk K."/>
            <person name="Piernik-Szablinska J."/>
            <person name="Szczecinska M."/>
            <person name="Mazdziarz M."/>
        </authorList>
    </citation>
    <scope>NUCLEOTIDE SEQUENCE [LARGE SCALE GENOMIC DNA]</scope>
    <source>
        <strain evidence="13">Rf_01</strain>
        <tissue evidence="13">Aerial parts of the thallus</tissue>
    </source>
</reference>
<dbReference type="SUPFAM" id="SSF53756">
    <property type="entry name" value="UDP-Glycosyltransferase/glycogen phosphorylase"/>
    <property type="match status" value="1"/>
</dbReference>
<name>A0ABD1Z258_9MARC</name>
<evidence type="ECO:0000256" key="4">
    <source>
        <dbReference type="ARBA" id="ARBA00012536"/>
    </source>
</evidence>
<comment type="subunit">
    <text evidence="3">Homodimer or homotetramer.</text>
</comment>
<organism evidence="13 14">
    <name type="scientific">Riccia fluitans</name>
    <dbReference type="NCBI Taxonomy" id="41844"/>
    <lineage>
        <taxon>Eukaryota</taxon>
        <taxon>Viridiplantae</taxon>
        <taxon>Streptophyta</taxon>
        <taxon>Embryophyta</taxon>
        <taxon>Marchantiophyta</taxon>
        <taxon>Marchantiopsida</taxon>
        <taxon>Marchantiidae</taxon>
        <taxon>Marchantiales</taxon>
        <taxon>Ricciaceae</taxon>
        <taxon>Riccia</taxon>
    </lineage>
</organism>
<feature type="compositionally biased region" description="Polar residues" evidence="9">
    <location>
        <begin position="317"/>
        <end position="328"/>
    </location>
</feature>
<comment type="pathway">
    <text evidence="1">Glycan biosynthesis; sucrose biosynthesis; sucrose from D-fructose 6-phosphate and UDP-alpha-D-glucose: step 1/2.</text>
</comment>
<feature type="domain" description="Sucrose synthase first GT-B" evidence="11">
    <location>
        <begin position="348"/>
        <end position="615"/>
    </location>
</feature>
<dbReference type="InterPro" id="IPR035659">
    <property type="entry name" value="SPS_C"/>
</dbReference>
<accession>A0ABD1Z258</accession>
<comment type="function">
    <text evidence="7">Plays a role in photosynthetic sucrose synthesis by catalyzing the rate-limiting step of sucrose biosynthesis from UDP-glucose and fructose- 6-phosphate. Involved in the regulation of carbon partitioning in the leaves of plants. May regulate the synthesis of sucrose and therefore play a major role as a limiting factor in the export of photoassimilates out of the leaf. Plays a role for sucrose availability that is essential for plant growth and fiber elongation.</text>
</comment>
<evidence type="ECO:0000256" key="5">
    <source>
        <dbReference type="ARBA" id="ARBA00022676"/>
    </source>
</evidence>
<evidence type="ECO:0000256" key="8">
    <source>
        <dbReference type="ARBA" id="ARBA00047471"/>
    </source>
</evidence>
<evidence type="ECO:0000259" key="11">
    <source>
        <dbReference type="Pfam" id="PF00862"/>
    </source>
</evidence>
<dbReference type="PANTHER" id="PTHR46039:SF5">
    <property type="entry name" value="SUCROSE-PHOSPHATE SYNTHASE 3-RELATED"/>
    <property type="match status" value="1"/>
</dbReference>
<keyword evidence="6" id="KW-0808">Transferase</keyword>
<evidence type="ECO:0000256" key="2">
    <source>
        <dbReference type="ARBA" id="ARBA00006530"/>
    </source>
</evidence>
<evidence type="ECO:0000256" key="3">
    <source>
        <dbReference type="ARBA" id="ARBA00011774"/>
    </source>
</evidence>
<dbReference type="GO" id="GO:0046524">
    <property type="term" value="F:sucrose-phosphate synthase activity"/>
    <property type="evidence" value="ECO:0007669"/>
    <property type="project" value="UniProtKB-EC"/>
</dbReference>
<comment type="catalytic activity">
    <reaction evidence="8">
        <text>beta-D-fructose 6-phosphate + UDP-alpha-D-glucose = sucrose 6(F)-phosphate + UDP + H(+)</text>
        <dbReference type="Rhea" id="RHEA:22172"/>
        <dbReference type="ChEBI" id="CHEBI:15378"/>
        <dbReference type="ChEBI" id="CHEBI:57634"/>
        <dbReference type="ChEBI" id="CHEBI:57723"/>
        <dbReference type="ChEBI" id="CHEBI:58223"/>
        <dbReference type="ChEBI" id="CHEBI:58885"/>
        <dbReference type="EC" id="2.4.1.14"/>
    </reaction>
</comment>
<feature type="domain" description="Glycosyl transferase family 1" evidence="10">
    <location>
        <begin position="657"/>
        <end position="832"/>
    </location>
</feature>
<comment type="similarity">
    <text evidence="2">Belongs to the glycosyltransferase 1 family.</text>
</comment>
<dbReference type="Gene3D" id="3.40.50.1000">
    <property type="entry name" value="HAD superfamily/HAD-like"/>
    <property type="match status" value="1"/>
</dbReference>
<dbReference type="EMBL" id="JBHFFA010000002">
    <property type="protein sequence ID" value="KAL2641469.1"/>
    <property type="molecule type" value="Genomic_DNA"/>
</dbReference>
<dbReference type="PANTHER" id="PTHR46039">
    <property type="entry name" value="SUCROSE-PHOSPHATE SYNTHASE 3-RELATED"/>
    <property type="match status" value="1"/>
</dbReference>
<dbReference type="Gene3D" id="3.90.1070.10">
    <property type="match status" value="1"/>
</dbReference>
<keyword evidence="14" id="KW-1185">Reference proteome</keyword>
<dbReference type="CDD" id="cd16419">
    <property type="entry name" value="HAD_SPS"/>
    <property type="match status" value="1"/>
</dbReference>
<sequence length="1276" mass="143435">MQREEEVSPKKIGPSQTATDISGVETKPTVPVGAVAVGDKRTGENGDSFSSFGVYRLVVLYTLVVIMRSENVFVPIGRRNLADAWSTGKDARSHFPLLNFHRPFVPSFIAPPRIHAAATGWRLWSRAIVPKSLRSSPKRKRSSAGPDEFSNSEARLAWTQRLLLLIITYLSNNRIIPSHCQLTSGRLRALGGGVDNKTLEFKVQAVDGPAKAAAANQNVLSAAKYFVNEVTSSDDAAIYRTWVKVNASKYPQEKGNRMEYLCWRVWHVARQKKKLAWEDAQRMTRSRFGRRNRRQFKDEDFSEDLSEGERSEAPAGTPSSDGGSNGSLSAMIHAESQNNIGGTGRLYIVLISLHGLVRGDNLELGRDSDTGGQVKYVVEFARALAKMPEVYRVDLLTRQICDPAVDSSYGEPTEMLASALPDENDGVGESSGAYIVRIPCGPRDQYIRKELLWPHIQEFVDGALAHIVHMTKILGEQLNGVGGQKIWPYVIHGHYADAGDAASLLSGSLNVPFVMTGHSLGRNKLEQLLKQNRLSRERINNLYKIQRRLEAEEYSLDAAEMVITSTKQEIEEQWGLYDGFDVTTERKLRIRTQRGLDTYGRFMPRMHVITPGLDFSNVKVQELEGDGEINGFSMSELSPTSPRAEPPAIVQEIKRFFTNPHKPMILALARPDPKKNLTTLLSAFGESKKLRELANLTLIMGNRDDIETMSSSNANVLMQILRLVDKYDLYGHVAYPKHHRQSEVPDIYKLAATTKGVFINPALVEPFGLTLIEAAAHGLPIVATKNGGPVDIVKALKNGVLINPHEKEDISDALLKLMMDRKFWNECRQNGLKNIHKFSWPAHCRAYLSHIAMCRMRHPEWQDDNFVDENTALEYGRDSLTELDAKNISLRLSMDGTHDIFAWMDKTDFPYFPFSMANAATNFKKLHESFNGGSYMNESLNGSHNMKNGYFENAIERGFGEDKPAETFQGKVNMFRRRKHLVVLAIDSYDEVTGKPTKKLLKIIQYFIKSFRADNFSWRAIGFILSTSLTGSETVEFLTSGGISVHEFDCLICASGSELFFPILPPNNTKDSSGVHLYPDPYYKEHIEYRWGGEGLKKFIKSIPKLVVDSEDSLGALIEDKYRSNSHNFAYKTINKKMAPCVDSLRSTLRDKGYRNHVMYCQQESKLHILPLLASRSQALRYLFVRYEYDVARLYVIVGETGDTDYEELLAGTHKTIILSGVVERGSERLLRGTGNYTWDDIVPTDSPNIVKTEGDHSQSVMKAFETVGLHLYMKK</sequence>
<protein>
    <recommendedName>
        <fullName evidence="4">sucrose-phosphate synthase</fullName>
        <ecNumber evidence="4">2.4.1.14</ecNumber>
    </recommendedName>
</protein>
<dbReference type="AlphaFoldDB" id="A0ABD1Z258"/>
<evidence type="ECO:0000259" key="12">
    <source>
        <dbReference type="Pfam" id="PF05116"/>
    </source>
</evidence>
<evidence type="ECO:0000259" key="10">
    <source>
        <dbReference type="Pfam" id="PF00534"/>
    </source>
</evidence>
<dbReference type="InterPro" id="IPR044161">
    <property type="entry name" value="SPS"/>
</dbReference>
<evidence type="ECO:0000256" key="7">
    <source>
        <dbReference type="ARBA" id="ARBA00024883"/>
    </source>
</evidence>
<feature type="domain" description="Sucrose phosphatase-like" evidence="12">
    <location>
        <begin position="1075"/>
        <end position="1220"/>
    </location>
</feature>
<dbReference type="InterPro" id="IPR023214">
    <property type="entry name" value="HAD_sf"/>
</dbReference>
<dbReference type="Gene3D" id="3.40.50.2000">
    <property type="entry name" value="Glycogen Phosphorylase B"/>
    <property type="match status" value="2"/>
</dbReference>
<feature type="region of interest" description="Disordered" evidence="9">
    <location>
        <begin position="299"/>
        <end position="329"/>
    </location>
</feature>
<evidence type="ECO:0000256" key="9">
    <source>
        <dbReference type="SAM" id="MobiDB-lite"/>
    </source>
</evidence>
<dbReference type="Pfam" id="PF00862">
    <property type="entry name" value="GT-B_Sucrose_synth"/>
    <property type="match status" value="1"/>
</dbReference>
<evidence type="ECO:0000256" key="1">
    <source>
        <dbReference type="ARBA" id="ARBA00005027"/>
    </source>
</evidence>
<keyword evidence="5" id="KW-0328">Glycosyltransferase</keyword>
<dbReference type="CDD" id="cd03800">
    <property type="entry name" value="GT4_sucrose_synthase"/>
    <property type="match status" value="1"/>
</dbReference>